<dbReference type="GO" id="GO:0016787">
    <property type="term" value="F:hydrolase activity"/>
    <property type="evidence" value="ECO:0007669"/>
    <property type="project" value="UniProtKB-KW"/>
</dbReference>
<dbReference type="PANTHER" id="PTHR43248">
    <property type="entry name" value="2-SUCCINYL-6-HYDROXY-2,4-CYCLOHEXADIENE-1-CARBOXYLATE SYNTHASE"/>
    <property type="match status" value="1"/>
</dbReference>
<dbReference type="Proteomes" id="UP000504607">
    <property type="component" value="Chromosome 2"/>
</dbReference>
<protein>
    <submittedName>
        <fullName evidence="5">Protein ABHD11</fullName>
    </submittedName>
</protein>
<accession>A0A6I9QLA2</accession>
<dbReference type="Pfam" id="PF12697">
    <property type="entry name" value="Abhydrolase_6"/>
    <property type="match status" value="1"/>
</dbReference>
<organism evidence="4 5">
    <name type="scientific">Elaeis guineensis var. tenera</name>
    <name type="common">Oil palm</name>
    <dbReference type="NCBI Taxonomy" id="51953"/>
    <lineage>
        <taxon>Eukaryota</taxon>
        <taxon>Viridiplantae</taxon>
        <taxon>Streptophyta</taxon>
        <taxon>Embryophyta</taxon>
        <taxon>Tracheophyta</taxon>
        <taxon>Spermatophyta</taxon>
        <taxon>Magnoliopsida</taxon>
        <taxon>Liliopsida</taxon>
        <taxon>Arecaceae</taxon>
        <taxon>Arecoideae</taxon>
        <taxon>Cocoseae</taxon>
        <taxon>Elaeidinae</taxon>
        <taxon>Elaeis</taxon>
    </lineage>
</organism>
<keyword evidence="4" id="KW-1185">Reference proteome</keyword>
<dbReference type="PANTHER" id="PTHR43248:SF14">
    <property type="entry name" value="ALPHA_BETA-HYDROLASES SUPERFAMILY PROTEIN"/>
    <property type="match status" value="1"/>
</dbReference>
<evidence type="ECO:0000313" key="5">
    <source>
        <dbReference type="RefSeq" id="XP_010910425.1"/>
    </source>
</evidence>
<dbReference type="FunCoup" id="A0A6I9QLA2">
    <property type="interactions" value="1093"/>
</dbReference>
<sequence length="399" mass="43635">MAGVSNLGVACGCEPRWVVVGGGKGMGIAAAASSDRSVIRRILRPSKAEPHYVGRLFANSSRIKPLESRRSSCTRTALLDQKIVQHPDVAKSSGVLAYDLVQGSLVEWNSFMDKSVPDPPTAVLLHGILGGRKNWGSFARRLAQEFPMWQFLLVDLRCHGDSASIKKHGPHTVASAALDVLKLVAQLRVTPRVLVGHSFGGKVALSMVEQAAKPLARPVRVWVLDATPGKVRPSGDGEDHPRELISFLSSMPQKVSSKHEVVNALVREGFSTDVARWVATNLRPVSQPGPSSSPGFSWIFDLKGIAEMYKSYEETILWETVENVPRGVHVNFLKAERSLHRWALEDLQRIHAAEELAADEGAGVEMHVLEDAGHWVHADNPDGLFRILSSSFQLLRPSN</sequence>
<dbReference type="SUPFAM" id="SSF53474">
    <property type="entry name" value="alpha/beta-Hydrolases"/>
    <property type="match status" value="1"/>
</dbReference>
<dbReference type="Gene3D" id="3.40.50.1820">
    <property type="entry name" value="alpha/beta hydrolase"/>
    <property type="match status" value="1"/>
</dbReference>
<dbReference type="FunFam" id="3.40.50.1820:FF:000291">
    <property type="entry name" value="Alpha/beta-Hydrolases superfamily protein"/>
    <property type="match status" value="1"/>
</dbReference>
<dbReference type="InterPro" id="IPR029058">
    <property type="entry name" value="AB_hydrolase_fold"/>
</dbReference>
<name>A0A6I9QLA2_ELAGV</name>
<keyword evidence="2" id="KW-0378">Hydrolase</keyword>
<comment type="similarity">
    <text evidence="1">Belongs to the peptidase S33 family.</text>
</comment>
<feature type="domain" description="AB hydrolase-1" evidence="3">
    <location>
        <begin position="123"/>
        <end position="385"/>
    </location>
</feature>
<dbReference type="InParanoid" id="A0A6I9QLA2"/>
<evidence type="ECO:0000256" key="2">
    <source>
        <dbReference type="ARBA" id="ARBA00022801"/>
    </source>
</evidence>
<evidence type="ECO:0000259" key="3">
    <source>
        <dbReference type="Pfam" id="PF12697"/>
    </source>
</evidence>
<dbReference type="InterPro" id="IPR000073">
    <property type="entry name" value="AB_hydrolase_1"/>
</dbReference>
<dbReference type="OrthoDB" id="8119704at2759"/>
<proteinExistence type="inferred from homology"/>
<evidence type="ECO:0000256" key="1">
    <source>
        <dbReference type="ARBA" id="ARBA00010088"/>
    </source>
</evidence>
<dbReference type="RefSeq" id="XP_010910425.1">
    <property type="nucleotide sequence ID" value="XM_010912123.3"/>
</dbReference>
<dbReference type="AlphaFoldDB" id="A0A6I9QLA2"/>
<reference evidence="5" key="1">
    <citation type="submission" date="2025-08" db="UniProtKB">
        <authorList>
            <consortium name="RefSeq"/>
        </authorList>
    </citation>
    <scope>IDENTIFICATION</scope>
</reference>
<gene>
    <name evidence="5" type="primary">LOC105036346</name>
</gene>
<evidence type="ECO:0000313" key="4">
    <source>
        <dbReference type="Proteomes" id="UP000504607"/>
    </source>
</evidence>
<dbReference type="InterPro" id="IPR051601">
    <property type="entry name" value="Serine_prot/Carboxylest_S33"/>
</dbReference>